<dbReference type="InterPro" id="IPR036953">
    <property type="entry name" value="GreA/GreB_C_sf"/>
</dbReference>
<dbReference type="PANTHER" id="PTHR30437">
    <property type="entry name" value="TRANSCRIPTION ELONGATION FACTOR GREA"/>
    <property type="match status" value="1"/>
</dbReference>
<dbReference type="SUPFAM" id="SSF54534">
    <property type="entry name" value="FKBP-like"/>
    <property type="match status" value="1"/>
</dbReference>
<keyword evidence="2" id="KW-0648">Protein biosynthesis</keyword>
<evidence type="ECO:0000313" key="3">
    <source>
        <dbReference type="Proteomes" id="UP000672011"/>
    </source>
</evidence>
<reference evidence="2 3" key="1">
    <citation type="journal article" date="2021" name="Int. J. Syst. Evol. Microbiol.">
        <title>Faecalibacter bovis sp. nov., isolated from cow faeces.</title>
        <authorList>
            <person name="Li F."/>
            <person name="Zhao W."/>
            <person name="Hong Q."/>
            <person name="Shao Q."/>
            <person name="Song J."/>
            <person name="Yang S."/>
        </authorList>
    </citation>
    <scope>NUCLEOTIDE SEQUENCE [LARGE SCALE GENOMIC DNA]</scope>
    <source>
        <strain evidence="2 3">ZY171143</strain>
    </source>
</reference>
<evidence type="ECO:0000259" key="1">
    <source>
        <dbReference type="Pfam" id="PF01272"/>
    </source>
</evidence>
<dbReference type="EMBL" id="CP072842">
    <property type="protein sequence ID" value="QTV04998.1"/>
    <property type="molecule type" value="Genomic_DNA"/>
</dbReference>
<organism evidence="2 3">
    <name type="scientific">Faecalibacter bovis</name>
    <dbReference type="NCBI Taxonomy" id="2898187"/>
    <lineage>
        <taxon>Bacteria</taxon>
        <taxon>Pseudomonadati</taxon>
        <taxon>Bacteroidota</taxon>
        <taxon>Flavobacteriia</taxon>
        <taxon>Flavobacteriales</taxon>
        <taxon>Weeksellaceae</taxon>
        <taxon>Faecalibacter</taxon>
    </lineage>
</organism>
<dbReference type="PANTHER" id="PTHR30437:SF5">
    <property type="entry name" value="REGULATOR OF NUCLEOSIDE DIPHOSPHATE KINASE"/>
    <property type="match status" value="1"/>
</dbReference>
<dbReference type="RefSeq" id="WP_230475622.1">
    <property type="nucleotide sequence ID" value="NZ_CP072842.1"/>
</dbReference>
<feature type="domain" description="Transcription elongation factor GreA/GreB C-terminal" evidence="1">
    <location>
        <begin position="48"/>
        <end position="120"/>
    </location>
</feature>
<protein>
    <submittedName>
        <fullName evidence="2">GreA/GreB family elongation factor</fullName>
    </submittedName>
</protein>
<keyword evidence="2" id="KW-0251">Elongation factor</keyword>
<dbReference type="Proteomes" id="UP000672011">
    <property type="component" value="Chromosome"/>
</dbReference>
<dbReference type="Gene3D" id="3.10.50.30">
    <property type="entry name" value="Transcription elongation factor, GreA/GreB, C-terminal domain"/>
    <property type="match status" value="1"/>
</dbReference>
<name>A0ABX7XAS9_9FLAO</name>
<keyword evidence="3" id="KW-1185">Reference proteome</keyword>
<evidence type="ECO:0000313" key="2">
    <source>
        <dbReference type="EMBL" id="QTV04998.1"/>
    </source>
</evidence>
<accession>A0ABX7XAS9</accession>
<reference evidence="3" key="2">
    <citation type="submission" date="2021-04" db="EMBL/GenBank/DDBJ databases">
        <title>Taxonomy of Flavobacteriaceae bacterium ZY171143.</title>
        <authorList>
            <person name="Li F."/>
        </authorList>
    </citation>
    <scope>NUCLEOTIDE SEQUENCE [LARGE SCALE GENOMIC DNA]</scope>
    <source>
        <strain evidence="3">ZY171143</strain>
    </source>
</reference>
<gene>
    <name evidence="2" type="ORF">J9309_09380</name>
</gene>
<dbReference type="InterPro" id="IPR023459">
    <property type="entry name" value="Tscrpt_elong_fac_GreA/B_fam"/>
</dbReference>
<sequence length="125" mass="14030">MSTKLILTTGIYDLIKDHLRRKKVTKSQEVILTEGLRNAKQVLRRDLPKDIVSVNNILRVKDVSTNDEIEVKLVAPDKAKFKKDKYSILSNLGLATVGKAVGETVEWPTATEIKTYQILATLPID</sequence>
<dbReference type="InterPro" id="IPR001437">
    <property type="entry name" value="Tscrpt_elong_fac_GreA/B_C"/>
</dbReference>
<dbReference type="Pfam" id="PF01272">
    <property type="entry name" value="GreA_GreB"/>
    <property type="match status" value="1"/>
</dbReference>
<proteinExistence type="predicted"/>
<dbReference type="GO" id="GO:0003746">
    <property type="term" value="F:translation elongation factor activity"/>
    <property type="evidence" value="ECO:0007669"/>
    <property type="project" value="UniProtKB-KW"/>
</dbReference>